<dbReference type="InterPro" id="IPR050959">
    <property type="entry name" value="MarA-like"/>
</dbReference>
<dbReference type="AlphaFoldDB" id="A0A5S5CI83"/>
<keyword evidence="2" id="KW-0238">DNA-binding</keyword>
<comment type="caution">
    <text evidence="5">The sequence shown here is derived from an EMBL/GenBank/DDBJ whole genome shotgun (WGS) entry which is preliminary data.</text>
</comment>
<dbReference type="InterPro" id="IPR020449">
    <property type="entry name" value="Tscrpt_reg_AraC-type_HTH"/>
</dbReference>
<gene>
    <name evidence="5" type="ORF">BCM02_101550</name>
</gene>
<dbReference type="OrthoDB" id="9801123at2"/>
<dbReference type="SMART" id="SM00342">
    <property type="entry name" value="HTH_ARAC"/>
    <property type="match status" value="1"/>
</dbReference>
<evidence type="ECO:0000313" key="5">
    <source>
        <dbReference type="EMBL" id="TYP79432.1"/>
    </source>
</evidence>
<dbReference type="Pfam" id="PF06445">
    <property type="entry name" value="GyrI-like"/>
    <property type="match status" value="1"/>
</dbReference>
<dbReference type="PANTHER" id="PTHR47504">
    <property type="entry name" value="RIGHT ORIGIN-BINDING PROTEIN"/>
    <property type="match status" value="1"/>
</dbReference>
<dbReference type="EMBL" id="VNHS01000001">
    <property type="protein sequence ID" value="TYP79432.1"/>
    <property type="molecule type" value="Genomic_DNA"/>
</dbReference>
<dbReference type="GO" id="GO:0003700">
    <property type="term" value="F:DNA-binding transcription factor activity"/>
    <property type="evidence" value="ECO:0007669"/>
    <property type="project" value="InterPro"/>
</dbReference>
<keyword evidence="3" id="KW-0804">Transcription</keyword>
<dbReference type="PRINTS" id="PR00032">
    <property type="entry name" value="HTHARAC"/>
</dbReference>
<dbReference type="SUPFAM" id="SSF46689">
    <property type="entry name" value="Homeodomain-like"/>
    <property type="match status" value="2"/>
</dbReference>
<evidence type="ECO:0000256" key="3">
    <source>
        <dbReference type="ARBA" id="ARBA00023163"/>
    </source>
</evidence>
<dbReference type="InterPro" id="IPR011256">
    <property type="entry name" value="Reg_factor_effector_dom_sf"/>
</dbReference>
<name>A0A5S5CI83_9BACL</name>
<dbReference type="InterPro" id="IPR010499">
    <property type="entry name" value="AraC_E-bd"/>
</dbReference>
<dbReference type="SMART" id="SM00871">
    <property type="entry name" value="AraC_E_bind"/>
    <property type="match status" value="1"/>
</dbReference>
<keyword evidence="1" id="KW-0805">Transcription regulation</keyword>
<dbReference type="RefSeq" id="WP_148927496.1">
    <property type="nucleotide sequence ID" value="NZ_VNHS01000001.1"/>
</dbReference>
<evidence type="ECO:0000259" key="4">
    <source>
        <dbReference type="PROSITE" id="PS01124"/>
    </source>
</evidence>
<dbReference type="InterPro" id="IPR009057">
    <property type="entry name" value="Homeodomain-like_sf"/>
</dbReference>
<keyword evidence="6" id="KW-1185">Reference proteome</keyword>
<reference evidence="5 6" key="1">
    <citation type="submission" date="2019-07" db="EMBL/GenBank/DDBJ databases">
        <title>Genomic Encyclopedia of Type Strains, Phase III (KMG-III): the genomes of soil and plant-associated and newly described type strains.</title>
        <authorList>
            <person name="Whitman W."/>
        </authorList>
    </citation>
    <scope>NUCLEOTIDE SEQUENCE [LARGE SCALE GENOMIC DNA]</scope>
    <source>
        <strain evidence="5 6">BL24</strain>
    </source>
</reference>
<dbReference type="Proteomes" id="UP000323257">
    <property type="component" value="Unassembled WGS sequence"/>
</dbReference>
<dbReference type="SUPFAM" id="SSF55136">
    <property type="entry name" value="Probable bacterial effector-binding domain"/>
    <property type="match status" value="1"/>
</dbReference>
<protein>
    <submittedName>
        <fullName evidence="5">AraC family transcriptional regulator</fullName>
    </submittedName>
</protein>
<sequence>MDWLDRFHAAVDYIENHLDDKIEYSSVAQAACCSEFHFSRMFSSILGISLSEYIRRRRLTKAAFDIQTSDAKIIDIALKYGYDSSDAFSRAFKKLHSVTPHSVREKGVQLKAYPRISFQITIKGDVELDYQIERMETELRFVGKRQSVKTSRAFKEIPALWRKSNEDGFKQALIDMSWVSPKCKLESLVGICGKEAAITDEVFDYFMGVRYDSKPPSDMEEIRIAPSTYAVFPNVVDAWKRLYSEWLPTSGYELANQPCIEHFLGPGHKIKHELWVPIIEK</sequence>
<dbReference type="InterPro" id="IPR018062">
    <property type="entry name" value="HTH_AraC-typ_CS"/>
</dbReference>
<dbReference type="InterPro" id="IPR018060">
    <property type="entry name" value="HTH_AraC"/>
</dbReference>
<dbReference type="InterPro" id="IPR029442">
    <property type="entry name" value="GyrI-like"/>
</dbReference>
<dbReference type="Gene3D" id="1.10.10.60">
    <property type="entry name" value="Homeodomain-like"/>
    <property type="match status" value="2"/>
</dbReference>
<evidence type="ECO:0000256" key="1">
    <source>
        <dbReference type="ARBA" id="ARBA00023015"/>
    </source>
</evidence>
<feature type="domain" description="HTH araC/xylS-type" evidence="4">
    <location>
        <begin position="8"/>
        <end position="106"/>
    </location>
</feature>
<dbReference type="Pfam" id="PF12833">
    <property type="entry name" value="HTH_18"/>
    <property type="match status" value="1"/>
</dbReference>
<dbReference type="PROSITE" id="PS01124">
    <property type="entry name" value="HTH_ARAC_FAMILY_2"/>
    <property type="match status" value="1"/>
</dbReference>
<evidence type="ECO:0000313" key="6">
    <source>
        <dbReference type="Proteomes" id="UP000323257"/>
    </source>
</evidence>
<organism evidence="5 6">
    <name type="scientific">Paenibacillus methanolicus</name>
    <dbReference type="NCBI Taxonomy" id="582686"/>
    <lineage>
        <taxon>Bacteria</taxon>
        <taxon>Bacillati</taxon>
        <taxon>Bacillota</taxon>
        <taxon>Bacilli</taxon>
        <taxon>Bacillales</taxon>
        <taxon>Paenibacillaceae</taxon>
        <taxon>Paenibacillus</taxon>
    </lineage>
</organism>
<accession>A0A5S5CI83</accession>
<dbReference type="GO" id="GO:0043565">
    <property type="term" value="F:sequence-specific DNA binding"/>
    <property type="evidence" value="ECO:0007669"/>
    <property type="project" value="InterPro"/>
</dbReference>
<proteinExistence type="predicted"/>
<dbReference type="PANTHER" id="PTHR47504:SF5">
    <property type="entry name" value="RIGHT ORIGIN-BINDING PROTEIN"/>
    <property type="match status" value="1"/>
</dbReference>
<dbReference type="Gene3D" id="3.20.80.10">
    <property type="entry name" value="Regulatory factor, effector binding domain"/>
    <property type="match status" value="1"/>
</dbReference>
<dbReference type="PROSITE" id="PS00041">
    <property type="entry name" value="HTH_ARAC_FAMILY_1"/>
    <property type="match status" value="1"/>
</dbReference>
<evidence type="ECO:0000256" key="2">
    <source>
        <dbReference type="ARBA" id="ARBA00023125"/>
    </source>
</evidence>